<proteinExistence type="predicted"/>
<gene>
    <name evidence="1" type="ORF">CR513_13450</name>
</gene>
<protein>
    <submittedName>
        <fullName evidence="1">Uncharacterized protein</fullName>
    </submittedName>
</protein>
<dbReference type="EMBL" id="QJKJ01002406">
    <property type="protein sequence ID" value="RDY03021.1"/>
    <property type="molecule type" value="Genomic_DNA"/>
</dbReference>
<evidence type="ECO:0000313" key="1">
    <source>
        <dbReference type="EMBL" id="RDY03021.1"/>
    </source>
</evidence>
<dbReference type="PANTHER" id="PTHR48475">
    <property type="entry name" value="RIBONUCLEASE H"/>
    <property type="match status" value="1"/>
</dbReference>
<name>A0A371HJP3_MUCPR</name>
<organism evidence="1 2">
    <name type="scientific">Mucuna pruriens</name>
    <name type="common">Velvet bean</name>
    <name type="synonym">Dolichos pruriens</name>
    <dbReference type="NCBI Taxonomy" id="157652"/>
    <lineage>
        <taxon>Eukaryota</taxon>
        <taxon>Viridiplantae</taxon>
        <taxon>Streptophyta</taxon>
        <taxon>Embryophyta</taxon>
        <taxon>Tracheophyta</taxon>
        <taxon>Spermatophyta</taxon>
        <taxon>Magnoliopsida</taxon>
        <taxon>eudicotyledons</taxon>
        <taxon>Gunneridae</taxon>
        <taxon>Pentapetalae</taxon>
        <taxon>rosids</taxon>
        <taxon>fabids</taxon>
        <taxon>Fabales</taxon>
        <taxon>Fabaceae</taxon>
        <taxon>Papilionoideae</taxon>
        <taxon>50 kb inversion clade</taxon>
        <taxon>NPAAA clade</taxon>
        <taxon>indigoferoid/millettioid clade</taxon>
        <taxon>Phaseoleae</taxon>
        <taxon>Mucuna</taxon>
    </lineage>
</organism>
<accession>A0A371HJP3</accession>
<dbReference type="Proteomes" id="UP000257109">
    <property type="component" value="Unassembled WGS sequence"/>
</dbReference>
<dbReference type="OrthoDB" id="1690717at2759"/>
<keyword evidence="2" id="KW-1185">Reference proteome</keyword>
<reference evidence="1" key="1">
    <citation type="submission" date="2018-05" db="EMBL/GenBank/DDBJ databases">
        <title>Draft genome of Mucuna pruriens seed.</title>
        <authorList>
            <person name="Nnadi N.E."/>
            <person name="Vos R."/>
            <person name="Hasami M.H."/>
            <person name="Devisetty U.K."/>
            <person name="Aguiy J.C."/>
        </authorList>
    </citation>
    <scope>NUCLEOTIDE SEQUENCE [LARGE SCALE GENOMIC DNA]</scope>
    <source>
        <strain evidence="1">JCA_2017</strain>
    </source>
</reference>
<dbReference type="PANTHER" id="PTHR48475:SF1">
    <property type="entry name" value="RNASE H TYPE-1 DOMAIN-CONTAINING PROTEIN"/>
    <property type="match status" value="1"/>
</dbReference>
<sequence>GTHVLSGNSRGNQRETLVGSGLFFEWGCALQRSPDMTLLWCVNAKEAEEILEEIHEGTFGTYVSEQAMARKILRVGYY</sequence>
<feature type="non-terminal residue" evidence="1">
    <location>
        <position position="78"/>
    </location>
</feature>
<dbReference type="AlphaFoldDB" id="A0A371HJP3"/>
<evidence type="ECO:0000313" key="2">
    <source>
        <dbReference type="Proteomes" id="UP000257109"/>
    </source>
</evidence>
<comment type="caution">
    <text evidence="1">The sequence shown here is derived from an EMBL/GenBank/DDBJ whole genome shotgun (WGS) entry which is preliminary data.</text>
</comment>
<feature type="non-terminal residue" evidence="1">
    <location>
        <position position="1"/>
    </location>
</feature>